<comment type="caution">
    <text evidence="1">The sequence shown here is derived from an EMBL/GenBank/DDBJ whole genome shotgun (WGS) entry which is preliminary data.</text>
</comment>
<reference evidence="1" key="1">
    <citation type="submission" date="2023-07" db="EMBL/GenBank/DDBJ databases">
        <title>Sorghum-associated microbial communities from plants grown in Nebraska, USA.</title>
        <authorList>
            <person name="Schachtman D."/>
        </authorList>
    </citation>
    <scope>NUCLEOTIDE SEQUENCE</scope>
    <source>
        <strain evidence="1">2697</strain>
    </source>
</reference>
<proteinExistence type="predicted"/>
<keyword evidence="2" id="KW-1185">Reference proteome</keyword>
<evidence type="ECO:0000313" key="2">
    <source>
        <dbReference type="Proteomes" id="UP001246858"/>
    </source>
</evidence>
<gene>
    <name evidence="1" type="ORF">J2X78_004303</name>
</gene>
<sequence length="253" mass="28076">MKLPLGQLPTLEVYLPAKEKTLGTAVIIFPGGAYSFLAYQEEGVLIAKAFAEKGIIAFVVKYRLPKSQMMKDESFGPLMDAQQAIKVVRSKASSWGIDPRKVGAIGFSAGGHLASTLGTHFGKSYIPNQENINLRPDFMILVYPVISMDNGLTHMASRISLLGMEPSKEKMKLFSNELQVTKETPPTYLTHCGDDGVVNVNNSIVFYQALQKNGVDAELHLFPKGDHGFTQRLPVTEWMEPMLTFLRKEGFYK</sequence>
<evidence type="ECO:0000313" key="1">
    <source>
        <dbReference type="EMBL" id="MDR6785711.1"/>
    </source>
</evidence>
<dbReference type="Proteomes" id="UP001246858">
    <property type="component" value="Unassembled WGS sequence"/>
</dbReference>
<protein>
    <submittedName>
        <fullName evidence="1">Acetyl esterase/lipase</fullName>
    </submittedName>
</protein>
<organism evidence="1 2">
    <name type="scientific">Pedobacter africanus</name>
    <dbReference type="NCBI Taxonomy" id="151894"/>
    <lineage>
        <taxon>Bacteria</taxon>
        <taxon>Pseudomonadati</taxon>
        <taxon>Bacteroidota</taxon>
        <taxon>Sphingobacteriia</taxon>
        <taxon>Sphingobacteriales</taxon>
        <taxon>Sphingobacteriaceae</taxon>
        <taxon>Pedobacter</taxon>
    </lineage>
</organism>
<name>A0ACC6L2I8_9SPHI</name>
<accession>A0ACC6L2I8</accession>
<dbReference type="EMBL" id="JAVDTF010000005">
    <property type="protein sequence ID" value="MDR6785711.1"/>
    <property type="molecule type" value="Genomic_DNA"/>
</dbReference>